<comment type="caution">
    <text evidence="1">The sequence shown here is derived from an EMBL/GenBank/DDBJ whole genome shotgun (WGS) entry which is preliminary data.</text>
</comment>
<sequence length="260" mass="28878">MAIPTREIFLGVSMTIGCALELVGYIGRVLGHGDPYELKYYMMNSLGTVISPVFFMAGIYNCFGSIIEIFGRQYSPLKPINYRRIFISLDAMSFLVQSSGGGLAASSNQNSAKLGFNILLGGLILQVITMFIFMAMVGLYFYKVYANRDHLDQRYAGLRSTGFFHAVMWSICSAILLIFIRSIYRVAEMADGFGSAIMHNETLFLVLDGVMCVIAIVLLTVFYPGFAFKRKKEFVDDDSGAFGEEQIGLNSLDSGHRSRL</sequence>
<protein>
    <submittedName>
        <fullName evidence="1">Unnamed protein product</fullName>
    </submittedName>
</protein>
<accession>A0ACB5TCT0</accession>
<keyword evidence="2" id="KW-1185">Reference proteome</keyword>
<evidence type="ECO:0000313" key="1">
    <source>
        <dbReference type="EMBL" id="GME85478.1"/>
    </source>
</evidence>
<dbReference type="EMBL" id="BSXS01006395">
    <property type="protein sequence ID" value="GME85478.1"/>
    <property type="molecule type" value="Genomic_DNA"/>
</dbReference>
<evidence type="ECO:0000313" key="2">
    <source>
        <dbReference type="Proteomes" id="UP001165064"/>
    </source>
</evidence>
<proteinExistence type="predicted"/>
<dbReference type="Proteomes" id="UP001165064">
    <property type="component" value="Unassembled WGS sequence"/>
</dbReference>
<gene>
    <name evidence="1" type="ORF">Amon02_000761900</name>
</gene>
<name>A0ACB5TCT0_AMBMO</name>
<organism evidence="1 2">
    <name type="scientific">Ambrosiozyma monospora</name>
    <name type="common">Yeast</name>
    <name type="synonym">Endomycopsis monosporus</name>
    <dbReference type="NCBI Taxonomy" id="43982"/>
    <lineage>
        <taxon>Eukaryota</taxon>
        <taxon>Fungi</taxon>
        <taxon>Dikarya</taxon>
        <taxon>Ascomycota</taxon>
        <taxon>Saccharomycotina</taxon>
        <taxon>Pichiomycetes</taxon>
        <taxon>Pichiales</taxon>
        <taxon>Pichiaceae</taxon>
        <taxon>Ambrosiozyma</taxon>
    </lineage>
</organism>
<reference evidence="1" key="1">
    <citation type="submission" date="2023-04" db="EMBL/GenBank/DDBJ databases">
        <title>Ambrosiozyma monospora NBRC 10751.</title>
        <authorList>
            <person name="Ichikawa N."/>
            <person name="Sato H."/>
            <person name="Tonouchi N."/>
        </authorList>
    </citation>
    <scope>NUCLEOTIDE SEQUENCE</scope>
    <source>
        <strain evidence="1">NBRC 10751</strain>
    </source>
</reference>